<dbReference type="Proteomes" id="UP000007054">
    <property type="component" value="Chromosome"/>
</dbReference>
<keyword evidence="2" id="KW-1185">Reference proteome</keyword>
<dbReference type="STRING" id="213810.RUM_10620"/>
<proteinExistence type="predicted"/>
<accession>D4LC74</accession>
<reference evidence="1" key="2">
    <citation type="submission" date="2010-03" db="EMBL/GenBank/DDBJ databases">
        <authorList>
            <person name="Pajon A."/>
        </authorList>
    </citation>
    <scope>NUCLEOTIDE SEQUENCE</scope>
    <source>
        <strain evidence="1">Type strain: 18P13</strain>
    </source>
</reference>
<sequence>MSPVLNQLHDGARSCHFDWVKLFRQECVDNNVTSVFCGTGRRFVKDGKLYKLEGKIQTQQARKSGMSFQGKPIHFDLYDDMGYPIPGDDRHKPTYRECCNTCGM</sequence>
<organism evidence="1 2">
    <name type="scientific">Ruminococcus champanellensis (strain DSM 18848 / JCM 17042 / KCTC 15320 / 18P13)</name>
    <dbReference type="NCBI Taxonomy" id="213810"/>
    <lineage>
        <taxon>Bacteria</taxon>
        <taxon>Bacillati</taxon>
        <taxon>Bacillota</taxon>
        <taxon>Clostridia</taxon>
        <taxon>Eubacteriales</taxon>
        <taxon>Oscillospiraceae</taxon>
        <taxon>Ruminococcus</taxon>
    </lineage>
</organism>
<evidence type="ECO:0000313" key="1">
    <source>
        <dbReference type="EMBL" id="CBL17219.1"/>
    </source>
</evidence>
<dbReference type="HOGENOM" id="CLU_2248147_0_0_9"/>
<dbReference type="KEGG" id="rch:RUM_10620"/>
<dbReference type="RefSeq" id="WP_015558126.1">
    <property type="nucleotide sequence ID" value="NC_021039.1"/>
</dbReference>
<gene>
    <name evidence="1" type="ordered locus">RUM_10620</name>
</gene>
<dbReference type="AlphaFoldDB" id="D4LC74"/>
<dbReference type="EMBL" id="FP929052">
    <property type="protein sequence ID" value="CBL17219.1"/>
    <property type="molecule type" value="Genomic_DNA"/>
</dbReference>
<name>D4LC74_RUMC1</name>
<reference evidence="1" key="1">
    <citation type="submission" date="2010-03" db="EMBL/GenBank/DDBJ databases">
        <title>The genome sequence of Ruminococcus sp. 18P13.</title>
        <authorList>
            <consortium name="metaHIT consortium -- http://www.metahit.eu/"/>
            <person name="Pajon A."/>
            <person name="Turner K."/>
            <person name="Parkhill J."/>
            <person name="Bernalier A."/>
        </authorList>
    </citation>
    <scope>NUCLEOTIDE SEQUENCE [LARGE SCALE GENOMIC DNA]</scope>
    <source>
        <strain evidence="1">Type strain: 18P13</strain>
    </source>
</reference>
<protein>
    <submittedName>
        <fullName evidence="1">Uncharacterized protein</fullName>
    </submittedName>
</protein>
<evidence type="ECO:0000313" key="2">
    <source>
        <dbReference type="Proteomes" id="UP000007054"/>
    </source>
</evidence>
<dbReference type="GeneID" id="83155812"/>